<dbReference type="OrthoDB" id="5835829at2759"/>
<dbReference type="Pfam" id="PF00201">
    <property type="entry name" value="UDPGT"/>
    <property type="match status" value="1"/>
</dbReference>
<dbReference type="FunFam" id="3.40.50.2000:FF:000038">
    <property type="entry name" value="UDP-GlucuronosylTransferase"/>
    <property type="match status" value="1"/>
</dbReference>
<dbReference type="PROSITE" id="PS00375">
    <property type="entry name" value="UDPGT"/>
    <property type="match status" value="1"/>
</dbReference>
<dbReference type="AlphaFoldDB" id="A0A090LJT7"/>
<reference evidence="12" key="1">
    <citation type="submission" date="2014-09" db="EMBL/GenBank/DDBJ databases">
        <authorList>
            <person name="Aslett A.Martin."/>
        </authorList>
    </citation>
    <scope>NUCLEOTIDE SEQUENCE</scope>
    <source>
        <strain evidence="12">ED321 Heterogonic</strain>
    </source>
</reference>
<reference evidence="14" key="3">
    <citation type="submission" date="2020-12" db="UniProtKB">
        <authorList>
            <consortium name="WormBaseParasite"/>
        </authorList>
    </citation>
    <scope>IDENTIFICATION</scope>
</reference>
<dbReference type="RefSeq" id="XP_024509177.1">
    <property type="nucleotide sequence ID" value="XM_024643515.1"/>
</dbReference>
<dbReference type="EC" id="2.4.1.17" evidence="11"/>
<dbReference type="GeneID" id="36382349"/>
<evidence type="ECO:0000256" key="6">
    <source>
        <dbReference type="ARBA" id="ARBA00022729"/>
    </source>
</evidence>
<evidence type="ECO:0000256" key="9">
    <source>
        <dbReference type="ARBA" id="ARBA00047475"/>
    </source>
</evidence>
<dbReference type="InterPro" id="IPR035595">
    <property type="entry name" value="UDP_glycos_trans_CS"/>
</dbReference>
<evidence type="ECO:0000256" key="11">
    <source>
        <dbReference type="RuleBase" id="RU362059"/>
    </source>
</evidence>
<dbReference type="GO" id="GO:0016020">
    <property type="term" value="C:membrane"/>
    <property type="evidence" value="ECO:0007669"/>
    <property type="project" value="UniProtKB-SubCell"/>
</dbReference>
<dbReference type="Gene3D" id="3.40.50.2000">
    <property type="entry name" value="Glycogen Phosphorylase B"/>
    <property type="match status" value="1"/>
</dbReference>
<keyword evidence="13" id="KW-1185">Reference proteome</keyword>
<sequence length="533" mass="61214">MMLILSFNIVFFYYLFYCVNCWKILVFNPRLSHSHVQFVGKIADILQEAGNDVTVIQQVQARKVSTIGSKKAKVIIIDGMDVEEEIGLMKIDFDKSIWSTQENNIFTASKILKQVWSISEKQCKSLITNKELLEKLKNEKFDIGFVEKFSSCGFGIFNKINIKTIISGAATGFGESFFDDYGLMYPTSYLPPIMGGENIPKGFRERLRNTITYYVSKYMYVDASILSTQKAFDEIYGSEAPDIHKLTKDVAFTIVNTSPLLDFPHPKTSKVIEIGGIEFENDNQLDSEWDKILNKRSKNVLLSFGSAIMSNEMPENIKKGIFEAFKSLPNITFIWKYESTNISFANGNCSNIIFKKWIPQIGLLNDERVNLFITHGGLNSVIELANTKTPAIFIPLFSDQKRNAHMFTRYETSKIFNKKNLFDSKKLSESIEEILNNDNYKEKAIRLSSMLAKYPFDAKNTLIKAFNFAGSFGNVKEMDLPSMEMNFIELYNIDVYFIFSIISFLIIFIVFKSFKYILFILPLKSNIKKYKKQ</sequence>
<keyword evidence="5 11" id="KW-0812">Transmembrane</keyword>
<dbReference type="InterPro" id="IPR050271">
    <property type="entry name" value="UDP-glycosyltransferase"/>
</dbReference>
<keyword evidence="6" id="KW-0732">Signal</keyword>
<evidence type="ECO:0000256" key="3">
    <source>
        <dbReference type="ARBA" id="ARBA00022676"/>
    </source>
</evidence>
<reference evidence="13" key="2">
    <citation type="submission" date="2014-09" db="EMBL/GenBank/DDBJ databases">
        <authorList>
            <person name="Martin A.A."/>
        </authorList>
    </citation>
    <scope>NUCLEOTIDE SEQUENCE</scope>
    <source>
        <strain evidence="13">ED321</strain>
    </source>
</reference>
<keyword evidence="4 10" id="KW-0808">Transferase</keyword>
<dbReference type="InterPro" id="IPR002213">
    <property type="entry name" value="UDP_glucos_trans"/>
</dbReference>
<evidence type="ECO:0000256" key="2">
    <source>
        <dbReference type="ARBA" id="ARBA00009995"/>
    </source>
</evidence>
<evidence type="ECO:0000256" key="1">
    <source>
        <dbReference type="ARBA" id="ARBA00004167"/>
    </source>
</evidence>
<dbReference type="OMA" id="SIEFLWI"/>
<name>A0A090LJT7_STRRB</name>
<accession>A0A090LJT7</accession>
<dbReference type="STRING" id="34506.A0A090LJT7"/>
<comment type="similarity">
    <text evidence="2 10">Belongs to the UDP-glycosyltransferase family.</text>
</comment>
<dbReference type="WBParaSite" id="SRAE_2000462400.1">
    <property type="protein sequence ID" value="SRAE_2000462400.1"/>
    <property type="gene ID" value="WBGene00264856"/>
</dbReference>
<dbReference type="GO" id="GO:0015020">
    <property type="term" value="F:glucuronosyltransferase activity"/>
    <property type="evidence" value="ECO:0007669"/>
    <property type="project" value="UniProtKB-EC"/>
</dbReference>
<dbReference type="CDD" id="cd03784">
    <property type="entry name" value="GT1_Gtf-like"/>
    <property type="match status" value="1"/>
</dbReference>
<dbReference type="SUPFAM" id="SSF53756">
    <property type="entry name" value="UDP-Glycosyltransferase/glycogen phosphorylase"/>
    <property type="match status" value="1"/>
</dbReference>
<dbReference type="Proteomes" id="UP000035682">
    <property type="component" value="Unplaced"/>
</dbReference>
<dbReference type="WormBase" id="SRAE_2000462400">
    <property type="protein sequence ID" value="SRP10616"/>
    <property type="gene ID" value="WBGene00264856"/>
</dbReference>
<evidence type="ECO:0000313" key="14">
    <source>
        <dbReference type="WBParaSite" id="SRAE_2000462400.1"/>
    </source>
</evidence>
<protein>
    <recommendedName>
        <fullName evidence="11">UDP-glucuronosyltransferase</fullName>
        <ecNumber evidence="11">2.4.1.17</ecNumber>
    </recommendedName>
</protein>
<evidence type="ECO:0000256" key="5">
    <source>
        <dbReference type="ARBA" id="ARBA00022692"/>
    </source>
</evidence>
<gene>
    <name evidence="12 14 15" type="ORF">SRAE_2000462400</name>
</gene>
<proteinExistence type="inferred from homology"/>
<keyword evidence="3 10" id="KW-0328">Glycosyltransferase</keyword>
<evidence type="ECO:0000313" key="12">
    <source>
        <dbReference type="EMBL" id="CEF69978.1"/>
    </source>
</evidence>
<feature type="transmembrane region" description="Helical" evidence="11">
    <location>
        <begin position="495"/>
        <end position="523"/>
    </location>
</feature>
<keyword evidence="8 11" id="KW-0472">Membrane</keyword>
<evidence type="ECO:0000313" key="13">
    <source>
        <dbReference type="Proteomes" id="UP000035682"/>
    </source>
</evidence>
<dbReference type="PANTHER" id="PTHR48043:SF150">
    <property type="entry name" value="GLUCURONOSYLTRANSFERASE"/>
    <property type="match status" value="1"/>
</dbReference>
<dbReference type="CTD" id="36382349"/>
<evidence type="ECO:0000256" key="4">
    <source>
        <dbReference type="ARBA" id="ARBA00022679"/>
    </source>
</evidence>
<dbReference type="PANTHER" id="PTHR48043">
    <property type="entry name" value="EG:EG0003.4 PROTEIN-RELATED"/>
    <property type="match status" value="1"/>
</dbReference>
<comment type="subcellular location">
    <subcellularLocation>
        <location evidence="1 11">Membrane</location>
        <topology evidence="1 11">Single-pass membrane protein</topology>
    </subcellularLocation>
</comment>
<keyword evidence="7 11" id="KW-1133">Transmembrane helix</keyword>
<organism evidence="12">
    <name type="scientific">Strongyloides ratti</name>
    <name type="common">Parasitic roundworm</name>
    <dbReference type="NCBI Taxonomy" id="34506"/>
    <lineage>
        <taxon>Eukaryota</taxon>
        <taxon>Metazoa</taxon>
        <taxon>Ecdysozoa</taxon>
        <taxon>Nematoda</taxon>
        <taxon>Chromadorea</taxon>
        <taxon>Rhabditida</taxon>
        <taxon>Tylenchina</taxon>
        <taxon>Panagrolaimomorpha</taxon>
        <taxon>Strongyloidoidea</taxon>
        <taxon>Strongyloididae</taxon>
        <taxon>Strongyloides</taxon>
    </lineage>
</organism>
<evidence type="ECO:0000256" key="7">
    <source>
        <dbReference type="ARBA" id="ARBA00022989"/>
    </source>
</evidence>
<dbReference type="EMBL" id="LN609529">
    <property type="protein sequence ID" value="CEF69978.1"/>
    <property type="molecule type" value="Genomic_DNA"/>
</dbReference>
<evidence type="ECO:0000256" key="8">
    <source>
        <dbReference type="ARBA" id="ARBA00023136"/>
    </source>
</evidence>
<comment type="catalytic activity">
    <reaction evidence="9 11">
        <text>glucuronate acceptor + UDP-alpha-D-glucuronate = acceptor beta-D-glucuronoside + UDP + H(+)</text>
        <dbReference type="Rhea" id="RHEA:21032"/>
        <dbReference type="ChEBI" id="CHEBI:15378"/>
        <dbReference type="ChEBI" id="CHEBI:58052"/>
        <dbReference type="ChEBI" id="CHEBI:58223"/>
        <dbReference type="ChEBI" id="CHEBI:132367"/>
        <dbReference type="ChEBI" id="CHEBI:132368"/>
        <dbReference type="EC" id="2.4.1.17"/>
    </reaction>
</comment>
<evidence type="ECO:0000313" key="15">
    <source>
        <dbReference type="WormBase" id="SRAE_2000462400"/>
    </source>
</evidence>
<evidence type="ECO:0000256" key="10">
    <source>
        <dbReference type="RuleBase" id="RU003718"/>
    </source>
</evidence>